<evidence type="ECO:0000313" key="2">
    <source>
        <dbReference type="EMBL" id="MDQ0208854.1"/>
    </source>
</evidence>
<reference evidence="2 3" key="1">
    <citation type="submission" date="2023-07" db="EMBL/GenBank/DDBJ databases">
        <title>Genomic Encyclopedia of Type Strains, Phase IV (KMG-IV): sequencing the most valuable type-strain genomes for metagenomic binning, comparative biology and taxonomic classification.</title>
        <authorList>
            <person name="Goeker M."/>
        </authorList>
    </citation>
    <scope>NUCLEOTIDE SEQUENCE [LARGE SCALE GENOMIC DNA]</scope>
    <source>
        <strain evidence="2 3">DSM 19154</strain>
    </source>
</reference>
<proteinExistence type="predicted"/>
<evidence type="ECO:0000313" key="3">
    <source>
        <dbReference type="Proteomes" id="UP001225034"/>
    </source>
</evidence>
<keyword evidence="3" id="KW-1185">Reference proteome</keyword>
<organism evidence="2 3">
    <name type="scientific">Alkalicoccobacillus murimartini</name>
    <dbReference type="NCBI Taxonomy" id="171685"/>
    <lineage>
        <taxon>Bacteria</taxon>
        <taxon>Bacillati</taxon>
        <taxon>Bacillota</taxon>
        <taxon>Bacilli</taxon>
        <taxon>Bacillales</taxon>
        <taxon>Bacillaceae</taxon>
        <taxon>Alkalicoccobacillus</taxon>
    </lineage>
</organism>
<gene>
    <name evidence="2" type="ORF">J2S05_003678</name>
</gene>
<protein>
    <recommendedName>
        <fullName evidence="4">Lipoprotein</fullName>
    </recommendedName>
</protein>
<dbReference type="PROSITE" id="PS51257">
    <property type="entry name" value="PROKAR_LIPOPROTEIN"/>
    <property type="match status" value="1"/>
</dbReference>
<evidence type="ECO:0000256" key="1">
    <source>
        <dbReference type="SAM" id="SignalP"/>
    </source>
</evidence>
<accession>A0ABT9YMI8</accession>
<dbReference type="Proteomes" id="UP001225034">
    <property type="component" value="Unassembled WGS sequence"/>
</dbReference>
<comment type="caution">
    <text evidence="2">The sequence shown here is derived from an EMBL/GenBank/DDBJ whole genome shotgun (WGS) entry which is preliminary data.</text>
</comment>
<name>A0ABT9YMI8_9BACI</name>
<evidence type="ECO:0008006" key="4">
    <source>
        <dbReference type="Google" id="ProtNLM"/>
    </source>
</evidence>
<sequence length="146" mass="16082">MKRKIAMLVVLSFLLASCSDEMNTDDIKPPELSISIGEETIDPVLGAYSWGETNVFGQGVSVSASSDLPVTIADYQEPITVASDSEVSIEFEKQPTHYSVRTWDSEGQLDSYDELDLSIHSGLNIYEILASWPEGTGSYSFYLDVE</sequence>
<dbReference type="EMBL" id="JAUSUA010000007">
    <property type="protein sequence ID" value="MDQ0208854.1"/>
    <property type="molecule type" value="Genomic_DNA"/>
</dbReference>
<keyword evidence="1" id="KW-0732">Signal</keyword>
<feature type="chain" id="PRO_5046391739" description="Lipoprotein" evidence="1">
    <location>
        <begin position="23"/>
        <end position="146"/>
    </location>
</feature>
<feature type="signal peptide" evidence="1">
    <location>
        <begin position="1"/>
        <end position="22"/>
    </location>
</feature>
<dbReference type="RefSeq" id="WP_306985260.1">
    <property type="nucleotide sequence ID" value="NZ_JAUSUA010000007.1"/>
</dbReference>